<keyword evidence="1" id="KW-0677">Repeat</keyword>
<reference evidence="5 6" key="1">
    <citation type="submission" date="2020-08" db="EMBL/GenBank/DDBJ databases">
        <title>Sequencing the genomes of 1000 actinobacteria strains.</title>
        <authorList>
            <person name="Klenk H.-P."/>
        </authorList>
    </citation>
    <scope>NUCLEOTIDE SEQUENCE [LARGE SCALE GENOMIC DNA]</scope>
    <source>
        <strain evidence="5 6">DSM 45518</strain>
    </source>
</reference>
<gene>
    <name evidence="5" type="ORF">BKA14_004077</name>
</gene>
<dbReference type="Gene3D" id="1.25.40.10">
    <property type="entry name" value="Tetratricopeptide repeat domain"/>
    <property type="match status" value="1"/>
</dbReference>
<keyword evidence="6" id="KW-1185">Reference proteome</keyword>
<feature type="repeat" description="TPR" evidence="3">
    <location>
        <begin position="1244"/>
        <end position="1277"/>
    </location>
</feature>
<comment type="caution">
    <text evidence="5">The sequence shown here is derived from an EMBL/GenBank/DDBJ whole genome shotgun (WGS) entry which is preliminary data.</text>
</comment>
<keyword evidence="2 3" id="KW-0802">TPR repeat</keyword>
<dbReference type="SMART" id="SM00028">
    <property type="entry name" value="TPR"/>
    <property type="match status" value="7"/>
</dbReference>
<evidence type="ECO:0000256" key="2">
    <source>
        <dbReference type="ARBA" id="ARBA00022803"/>
    </source>
</evidence>
<dbReference type="RefSeq" id="WP_184952494.1">
    <property type="nucleotide sequence ID" value="NZ_BOMC01000053.1"/>
</dbReference>
<dbReference type="Pfam" id="PF13365">
    <property type="entry name" value="Trypsin_2"/>
    <property type="match status" value="1"/>
</dbReference>
<protein>
    <submittedName>
        <fullName evidence="5">Tetratricopeptide (TPR) repeat protein</fullName>
    </submittedName>
</protein>
<dbReference type="InterPro" id="IPR009003">
    <property type="entry name" value="Peptidase_S1_PA"/>
</dbReference>
<dbReference type="InterPro" id="IPR019734">
    <property type="entry name" value="TPR_rpt"/>
</dbReference>
<dbReference type="SUPFAM" id="SSF50494">
    <property type="entry name" value="Trypsin-like serine proteases"/>
    <property type="match status" value="1"/>
</dbReference>
<dbReference type="InterPro" id="IPR027417">
    <property type="entry name" value="P-loop_NTPase"/>
</dbReference>
<dbReference type="InterPro" id="IPR024983">
    <property type="entry name" value="CHAT_dom"/>
</dbReference>
<feature type="domain" description="CHAT" evidence="4">
    <location>
        <begin position="318"/>
        <end position="541"/>
    </location>
</feature>
<accession>A0A7W7CSM7</accession>
<evidence type="ECO:0000313" key="6">
    <source>
        <dbReference type="Proteomes" id="UP000542742"/>
    </source>
</evidence>
<dbReference type="PANTHER" id="PTHR45641">
    <property type="entry name" value="TETRATRICOPEPTIDE REPEAT PROTEIN (AFU_ORTHOLOGUE AFUA_6G03870)"/>
    <property type="match status" value="1"/>
</dbReference>
<dbReference type="PROSITE" id="PS50005">
    <property type="entry name" value="TPR"/>
    <property type="match status" value="3"/>
</dbReference>
<dbReference type="InterPro" id="IPR011990">
    <property type="entry name" value="TPR-like_helical_dom_sf"/>
</dbReference>
<dbReference type="Proteomes" id="UP000542742">
    <property type="component" value="Unassembled WGS sequence"/>
</dbReference>
<feature type="repeat" description="TPR" evidence="3">
    <location>
        <begin position="1164"/>
        <end position="1197"/>
    </location>
</feature>
<feature type="repeat" description="TPR" evidence="3">
    <location>
        <begin position="1324"/>
        <end position="1357"/>
    </location>
</feature>
<dbReference type="PANTHER" id="PTHR45641:SF19">
    <property type="entry name" value="NEPHROCYSTIN-3"/>
    <property type="match status" value="1"/>
</dbReference>
<dbReference type="Pfam" id="PF12770">
    <property type="entry name" value="CHAT"/>
    <property type="match status" value="1"/>
</dbReference>
<dbReference type="EMBL" id="JACHMF010000001">
    <property type="protein sequence ID" value="MBB4693929.1"/>
    <property type="molecule type" value="Genomic_DNA"/>
</dbReference>
<dbReference type="Gene3D" id="2.40.10.120">
    <property type="match status" value="1"/>
</dbReference>
<proteinExistence type="predicted"/>
<evidence type="ECO:0000259" key="4">
    <source>
        <dbReference type="Pfam" id="PF12770"/>
    </source>
</evidence>
<sequence>MAQTVRVAGYEFLGRVVTGDGTPVGTCFQVNPGVLVTAAHVVSEAGDAVRVGPVAGGPVQDATVERLDEVHDLAVLRTAHPLERSRSEFVPSDTLRADVAVSIAGFPTVEDGEHTYELLTSGGQWQGPALRDRVLWARVQADTVMPGMSGAPVLRESDRAVAGVVSGRYMSAGGRLAGAVWVARVEDLLPLLEGLASPAVDDGVPPGGLLDVVLTVSDTEVRVAGAGEHVTAPHSGVQPGLVNALYDVRRERGRPRAVVRDLVGSGEAAGVVSLRRAGQLMAESFLPLPVAQALSRVLHRAQRLHVPARIGIEAPGRWSLPWEALAEPVTGRPLVMHDLVSVYRKVPAAGSRSGPVAGPLRIVVAIASPETGGGPLLDYERELGSVLDAVHRAYRSRAVVRIVPFATTAAIRAILDEDTTHVLHLSAHGSPGILHLEDEQGNARDITADELVREAIPEGRMPRVISLAACYTDAEGEDEGGSFAAQLAERGVGAVLATQTSVTDVYATRLFARVYAELAGARSPDVVAAVAQARRAVQRELAADVQPIAQLVAGMDEWSVVSVLTGSPSVTVVDGDAPAEPRAEVVSDLGGLLARPVGQFVGRRHAQRTLPTLLSGAETSGVLLHGIGGIGKTTLSAEIVRRMLDLSPDWRLATVYGEITVDDVLRAVAGAARRDLMRRQQLTGDRAVAVQAAERVDLPWRERFALLREVVLVDTAVLLVVDNFEDNLVRDQGWSTKDTALADLLATWLANPGRSRLLITCRYRFVVATDQLHTYQVPPLSLAETRKLLWSLPRLDRYTTELEAQEQIWRTVGGHPRALEYLDALLPDDQGKAVGRGRFDDITRRLRSAIKQRLGPAETSAWLAQERTLDAALADTVTLAAEDVLLTAHLAHLADIPDAVRLLAGISVYREPVDVNGLLFQVGTPNPDVVDRRQTAGQIMTFLAQHQLKREQIADAAGGNSPLSAPDRERLVRLLEDLNQLPRPPFSPPDDLAGLVEQLVATSLVTEVNDGRVVMHRWTATELQKNWNTGRAPHKALELVTDAHRAAAAYWQWRVDVWPQDQASVLHDLQEARHHLLAGGDTEPASDVTELICGQLHTWGAWDHETSLIHDILRRLEPGSPHRGVWHHQLGVLAQTRGDYEEAERHYEQSLAIAEEFGNQDGAASCYHHLGLSAQMQGDYDEAERRYHQALTLKEKSGDRANVFRTYGQLGVLAQDRGDYIEAERRLQQTLTIAEELGDQESVATTYHQLGMLAQRRGDYDEAERRYQQSLAIAEEFGDRANAAYTYGQLGNLAQLRGDDIEAARRYQQTLTVAEELGDRASAATGYHQLGTLAHYRGDHAEAERRYQQALTIKEEIGNRVGAATTLSQLGNLRADTGDLLEAVTFHCRALVIRFGLELPETGNNIDRLVELSAHLDENSFMETASTILDPPLLGVLRAVRTASNTDKKEPTAARLPQS</sequence>
<evidence type="ECO:0000313" key="5">
    <source>
        <dbReference type="EMBL" id="MBB4693929.1"/>
    </source>
</evidence>
<organism evidence="5 6">
    <name type="scientific">Paractinoplanes abujensis</name>
    <dbReference type="NCBI Taxonomy" id="882441"/>
    <lineage>
        <taxon>Bacteria</taxon>
        <taxon>Bacillati</taxon>
        <taxon>Actinomycetota</taxon>
        <taxon>Actinomycetes</taxon>
        <taxon>Micromonosporales</taxon>
        <taxon>Micromonosporaceae</taxon>
        <taxon>Paractinoplanes</taxon>
    </lineage>
</organism>
<evidence type="ECO:0000256" key="1">
    <source>
        <dbReference type="ARBA" id="ARBA00022737"/>
    </source>
</evidence>
<dbReference type="Pfam" id="PF13424">
    <property type="entry name" value="TPR_12"/>
    <property type="match status" value="3"/>
</dbReference>
<evidence type="ECO:0000256" key="3">
    <source>
        <dbReference type="PROSITE-ProRule" id="PRU00339"/>
    </source>
</evidence>
<dbReference type="SUPFAM" id="SSF48452">
    <property type="entry name" value="TPR-like"/>
    <property type="match status" value="2"/>
</dbReference>
<dbReference type="SUPFAM" id="SSF52540">
    <property type="entry name" value="P-loop containing nucleoside triphosphate hydrolases"/>
    <property type="match status" value="1"/>
</dbReference>
<name>A0A7W7CSM7_9ACTN</name>
<dbReference type="Gene3D" id="3.40.50.300">
    <property type="entry name" value="P-loop containing nucleotide triphosphate hydrolases"/>
    <property type="match status" value="1"/>
</dbReference>